<feature type="compositionally biased region" description="Basic and acidic residues" evidence="1">
    <location>
        <begin position="280"/>
        <end position="290"/>
    </location>
</feature>
<dbReference type="EMBL" id="GBEZ01004669">
    <property type="protein sequence ID" value="JAC80568.1"/>
    <property type="molecule type" value="Transcribed_RNA"/>
</dbReference>
<feature type="transmembrane region" description="Helical" evidence="2">
    <location>
        <begin position="129"/>
        <end position="148"/>
    </location>
</feature>
<evidence type="ECO:0000256" key="2">
    <source>
        <dbReference type="SAM" id="Phobius"/>
    </source>
</evidence>
<reference evidence="4" key="1">
    <citation type="submission" date="2014-05" db="EMBL/GenBank/DDBJ databases">
        <title>The transcriptome of the halophilic microalga Tetraselmis sp. GSL018 isolated from the Great Salt Lake, Utah.</title>
        <authorList>
            <person name="Jinkerson R.E."/>
            <person name="D'Adamo S."/>
            <person name="Posewitz M.C."/>
        </authorList>
    </citation>
    <scope>NUCLEOTIDE SEQUENCE</scope>
    <source>
        <strain evidence="4">GSL018</strain>
    </source>
</reference>
<feature type="transmembrane region" description="Helical" evidence="2">
    <location>
        <begin position="98"/>
        <end position="117"/>
    </location>
</feature>
<gene>
    <name evidence="3" type="ORF">TSPGSL018_19334</name>
    <name evidence="4" type="ORF">TSPGSL018_9975</name>
</gene>
<dbReference type="GO" id="GO:0009535">
    <property type="term" value="C:chloroplast thylakoid membrane"/>
    <property type="evidence" value="ECO:0007669"/>
    <property type="project" value="TreeGrafter"/>
</dbReference>
<dbReference type="AlphaFoldDB" id="A0A061S8K9"/>
<keyword evidence="2" id="KW-0812">Transmembrane</keyword>
<keyword evidence="2" id="KW-0472">Membrane</keyword>
<accession>A0A061S8K9</accession>
<dbReference type="InterPro" id="IPR021434">
    <property type="entry name" value="DUF3082"/>
</dbReference>
<feature type="region of interest" description="Disordered" evidence="1">
    <location>
        <begin position="280"/>
        <end position="309"/>
    </location>
</feature>
<dbReference type="PANTHER" id="PTHR35733">
    <property type="entry name" value="OS02G0307800 PROTEIN"/>
    <property type="match status" value="1"/>
</dbReference>
<evidence type="ECO:0000256" key="1">
    <source>
        <dbReference type="SAM" id="MobiDB-lite"/>
    </source>
</evidence>
<name>A0A061S8K9_9CHLO</name>
<evidence type="ECO:0000313" key="3">
    <source>
        <dbReference type="EMBL" id="JAC76759.1"/>
    </source>
</evidence>
<dbReference type="PANTHER" id="PTHR35733:SF1">
    <property type="entry name" value="OS02G0307800 PROTEIN"/>
    <property type="match status" value="1"/>
</dbReference>
<protein>
    <submittedName>
        <fullName evidence="4">Uncharacterized protein</fullName>
    </submittedName>
</protein>
<proteinExistence type="predicted"/>
<dbReference type="EMBL" id="GBEZ01008801">
    <property type="protein sequence ID" value="JAC76759.1"/>
    <property type="molecule type" value="Transcribed_RNA"/>
</dbReference>
<dbReference type="Pfam" id="PF11282">
    <property type="entry name" value="DUF3082"/>
    <property type="match status" value="1"/>
</dbReference>
<sequence>MLLSISFESSVLTGKTCGRSLVESKSFTPCFRKPATPTVTQRVGRASRTLATLQHRQPARVILLRTNWKRANSLSSQEALTKNITEKGFYDLNNASELFLWNAFVFFSLSQPLAASADEIKYDPTAGSQYFESVAGFLYVVLVLWFLIRTVSRRVKKFTSERVGGTTLDEEDASASEGAEESIVVPSDDKAATPAGALTGAALAFGISILLYQVCLRVDGFFDHQSLSTQFTVQKIQVTIQTVVRGLLYLCTFIFAANATGLLGLAAALVVNPESVKDRVPERPELDPLRDVTASKPFSINNLDGKDDF</sequence>
<organism evidence="4">
    <name type="scientific">Tetraselmis sp. GSL018</name>
    <dbReference type="NCBI Taxonomy" id="582737"/>
    <lineage>
        <taxon>Eukaryota</taxon>
        <taxon>Viridiplantae</taxon>
        <taxon>Chlorophyta</taxon>
        <taxon>core chlorophytes</taxon>
        <taxon>Chlorodendrophyceae</taxon>
        <taxon>Chlorodendrales</taxon>
        <taxon>Chlorodendraceae</taxon>
        <taxon>Tetraselmis</taxon>
    </lineage>
</organism>
<feature type="transmembrane region" description="Helical" evidence="2">
    <location>
        <begin position="247"/>
        <end position="271"/>
    </location>
</feature>
<evidence type="ECO:0000313" key="4">
    <source>
        <dbReference type="EMBL" id="JAC80568.1"/>
    </source>
</evidence>
<keyword evidence="2" id="KW-1133">Transmembrane helix</keyword>